<reference evidence="2" key="2">
    <citation type="journal article" date="2021" name="PeerJ">
        <title>Extensive microbial diversity within the chicken gut microbiome revealed by metagenomics and culture.</title>
        <authorList>
            <person name="Gilroy R."/>
            <person name="Ravi A."/>
            <person name="Getino M."/>
            <person name="Pursley I."/>
            <person name="Horton D.L."/>
            <person name="Alikhan N.F."/>
            <person name="Baker D."/>
            <person name="Gharbi K."/>
            <person name="Hall N."/>
            <person name="Watson M."/>
            <person name="Adriaenssens E.M."/>
            <person name="Foster-Nyarko E."/>
            <person name="Jarju S."/>
            <person name="Secka A."/>
            <person name="Antonio M."/>
            <person name="Oren A."/>
            <person name="Chaudhuri R.R."/>
            <person name="La Ragione R."/>
            <person name="Hildebrand F."/>
            <person name="Pallen M.J."/>
        </authorList>
    </citation>
    <scope>NUCLEOTIDE SEQUENCE</scope>
    <source>
        <strain evidence="2">CHK152-2871</strain>
    </source>
</reference>
<evidence type="ECO:0000259" key="1">
    <source>
        <dbReference type="Pfam" id="PF04028"/>
    </source>
</evidence>
<sequence length="220" mass="25647">MRFEYNRWERVQIRIFSRLAALLFKLKEFTYWCKNVNYPKEPCIFALWHAHQCGLYSLEGRNKTNVMISRSKDGEIIARAAEIMGLKTVRGSITRGGASATLELVERIKQGDNGAITVDGPKGPNRKVKKGIIEIARITGVPIVPITWYSPSKGYLKLKTWDEFRFPLFCRKMIMYYGEPIYVKPDADSNEIEKIRKLLEERMLEQYEMVKKNFKQLIKS</sequence>
<protein>
    <submittedName>
        <fullName evidence="2">Lysophospholipid acyltransferase family protein</fullName>
    </submittedName>
</protein>
<reference evidence="2" key="1">
    <citation type="submission" date="2020-10" db="EMBL/GenBank/DDBJ databases">
        <authorList>
            <person name="Gilroy R."/>
        </authorList>
    </citation>
    <scope>NUCLEOTIDE SEQUENCE</scope>
    <source>
        <strain evidence="2">CHK152-2871</strain>
    </source>
</reference>
<dbReference type="AlphaFoldDB" id="A0A9D1JXU5"/>
<dbReference type="Proteomes" id="UP000886865">
    <property type="component" value="Unassembled WGS sequence"/>
</dbReference>
<evidence type="ECO:0000313" key="3">
    <source>
        <dbReference type="Proteomes" id="UP000886865"/>
    </source>
</evidence>
<gene>
    <name evidence="2" type="ORF">IAA86_03235</name>
</gene>
<dbReference type="CDD" id="cd07983">
    <property type="entry name" value="LPLAT_DUF374-like"/>
    <property type="match status" value="1"/>
</dbReference>
<dbReference type="GO" id="GO:0016746">
    <property type="term" value="F:acyltransferase activity"/>
    <property type="evidence" value="ECO:0007669"/>
    <property type="project" value="UniProtKB-KW"/>
</dbReference>
<dbReference type="InterPro" id="IPR007172">
    <property type="entry name" value="DUF374"/>
</dbReference>
<proteinExistence type="predicted"/>
<dbReference type="EMBL" id="DVJQ01000028">
    <property type="protein sequence ID" value="HIS74017.1"/>
    <property type="molecule type" value="Genomic_DNA"/>
</dbReference>
<name>A0A9D1JXU5_9BACT</name>
<feature type="domain" description="DUF374" evidence="1">
    <location>
        <begin position="61"/>
        <end position="124"/>
    </location>
</feature>
<keyword evidence="2" id="KW-0808">Transferase</keyword>
<keyword evidence="2" id="KW-0012">Acyltransferase</keyword>
<dbReference type="Pfam" id="PF04028">
    <property type="entry name" value="DUF374"/>
    <property type="match status" value="1"/>
</dbReference>
<evidence type="ECO:0000313" key="2">
    <source>
        <dbReference type="EMBL" id="HIS74017.1"/>
    </source>
</evidence>
<accession>A0A9D1JXU5</accession>
<comment type="caution">
    <text evidence="2">The sequence shown here is derived from an EMBL/GenBank/DDBJ whole genome shotgun (WGS) entry which is preliminary data.</text>
</comment>
<organism evidence="2 3">
    <name type="scientific">Candidatus Galligastranaerophilus intestinavium</name>
    <dbReference type="NCBI Taxonomy" id="2840836"/>
    <lineage>
        <taxon>Bacteria</taxon>
        <taxon>Candidatus Galligastranaerophilus</taxon>
    </lineage>
</organism>